<dbReference type="InterPro" id="IPR001969">
    <property type="entry name" value="Aspartic_peptidase_AS"/>
</dbReference>
<name>A0A7T7BHX1_PENDI</name>
<dbReference type="Pfam" id="PF00026">
    <property type="entry name" value="Asp"/>
    <property type="match status" value="1"/>
</dbReference>
<dbReference type="VEuPathDB" id="FungiDB:PDIP_82060"/>
<feature type="signal peptide" evidence="14">
    <location>
        <begin position="1"/>
        <end position="22"/>
    </location>
</feature>
<keyword evidence="14" id="KW-0732">Signal</keyword>
<dbReference type="PRINTS" id="PR00792">
    <property type="entry name" value="PEPSIN"/>
</dbReference>
<dbReference type="EMBL" id="CP060774">
    <property type="protein sequence ID" value="QQK40411.1"/>
    <property type="molecule type" value="Genomic_DNA"/>
</dbReference>
<dbReference type="CDD" id="cd06097">
    <property type="entry name" value="Aspergillopepsin_like"/>
    <property type="match status" value="1"/>
</dbReference>
<keyword evidence="10 13" id="KW-0378">Hydrolase</keyword>
<dbReference type="InterPro" id="IPR001461">
    <property type="entry name" value="Aspartic_peptidase_A1"/>
</dbReference>
<comment type="subcellular location">
    <subcellularLocation>
        <location evidence="3">Secreted</location>
    </subcellularLocation>
</comment>
<accession>A0A7T7BHX1</accession>
<dbReference type="InterPro" id="IPR021109">
    <property type="entry name" value="Peptidase_aspartic_dom_sf"/>
</dbReference>
<comment type="catalytic activity">
    <reaction evidence="1">
        <text>Hydrolysis of proteins with broad specificity similar to that of pepsin A, preferring hydrophobic residues at P1 and P1', but also cleaving 20-Gly-|-Glu-21 in the B chain of insulin. Clots milk, and activates trypsinogen.</text>
        <dbReference type="EC" id="3.4.23.20"/>
    </reaction>
</comment>
<comment type="function">
    <text evidence="2">Secreted aspartic endopeptidase that allows assimilation of proteinaceous substrates. The scissile peptide bond is attacked by a nucleophilic water molecule activated by two aspartic residues in the active site. Shows a broad primary substrate specificity. Favors hydrophobic residues at the P1 and P1' positions, but can also activate trypsinogen and hydrolyze the B chain of insulin between positions 'Gly-20' and 'Glu-21'.</text>
</comment>
<dbReference type="GeneID" id="26236522"/>
<feature type="active site" evidence="12">
    <location>
        <position position="285"/>
    </location>
</feature>
<feature type="active site" evidence="12">
    <location>
        <position position="104"/>
    </location>
</feature>
<dbReference type="GO" id="GO:0005576">
    <property type="term" value="C:extracellular region"/>
    <property type="evidence" value="ECO:0007669"/>
    <property type="project" value="UniProtKB-SubCell"/>
</dbReference>
<evidence type="ECO:0000256" key="14">
    <source>
        <dbReference type="SAM" id="SignalP"/>
    </source>
</evidence>
<dbReference type="GO" id="GO:0006508">
    <property type="term" value="P:proteolysis"/>
    <property type="evidence" value="ECO:0007669"/>
    <property type="project" value="UniProtKB-KW"/>
</dbReference>
<keyword evidence="11" id="KW-1015">Disulfide bond</keyword>
<protein>
    <recommendedName>
        <fullName evidence="6">penicillopepsin</fullName>
        <ecNumber evidence="6">3.4.23.20</ecNumber>
    </recommendedName>
</protein>
<dbReference type="FunFam" id="2.40.70.10:FF:000026">
    <property type="entry name" value="Endothiapepsin"/>
    <property type="match status" value="1"/>
</dbReference>
<dbReference type="SUPFAM" id="SSF50630">
    <property type="entry name" value="Acid proteases"/>
    <property type="match status" value="1"/>
</dbReference>
<evidence type="ECO:0000256" key="11">
    <source>
        <dbReference type="ARBA" id="ARBA00023157"/>
    </source>
</evidence>
<keyword evidence="8 13" id="KW-0645">Protease</keyword>
<evidence type="ECO:0000256" key="7">
    <source>
        <dbReference type="ARBA" id="ARBA00022525"/>
    </source>
</evidence>
<dbReference type="Proteomes" id="UP000595662">
    <property type="component" value="Chromosome 1"/>
</dbReference>
<dbReference type="FunFam" id="2.40.70.10:FF:000024">
    <property type="entry name" value="Endothiapepsin"/>
    <property type="match status" value="1"/>
</dbReference>
<evidence type="ECO:0000256" key="6">
    <source>
        <dbReference type="ARBA" id="ARBA00013206"/>
    </source>
</evidence>
<keyword evidence="7" id="KW-0964">Secreted</keyword>
<evidence type="ECO:0000313" key="16">
    <source>
        <dbReference type="EMBL" id="QQK40411.1"/>
    </source>
</evidence>
<evidence type="ECO:0000256" key="12">
    <source>
        <dbReference type="PIRSR" id="PIRSR601461-1"/>
    </source>
</evidence>
<dbReference type="KEGG" id="pdp:PDIP_82060"/>
<dbReference type="PANTHER" id="PTHR47966">
    <property type="entry name" value="BETA-SITE APP-CLEAVING ENZYME, ISOFORM A-RELATED"/>
    <property type="match status" value="1"/>
</dbReference>
<gene>
    <name evidence="16" type="ORF">Pdw03_3265</name>
</gene>
<evidence type="ECO:0000256" key="13">
    <source>
        <dbReference type="RuleBase" id="RU000454"/>
    </source>
</evidence>
<proteinExistence type="inferred from homology"/>
<evidence type="ECO:0000256" key="4">
    <source>
        <dbReference type="ARBA" id="ARBA00007447"/>
    </source>
</evidence>
<dbReference type="OMA" id="DEEYIGN"/>
<evidence type="ECO:0000313" key="17">
    <source>
        <dbReference type="Proteomes" id="UP000595662"/>
    </source>
</evidence>
<dbReference type="PANTHER" id="PTHR47966:SF2">
    <property type="entry name" value="ASPERGILLOPEPSIN-1-RELATED"/>
    <property type="match status" value="1"/>
</dbReference>
<dbReference type="InterPro" id="IPR034163">
    <property type="entry name" value="Aspergillopepsin-like_cat_dom"/>
</dbReference>
<dbReference type="EC" id="3.4.23.20" evidence="6"/>
<feature type="domain" description="Peptidase A1" evidence="15">
    <location>
        <begin position="88"/>
        <end position="393"/>
    </location>
</feature>
<dbReference type="RefSeq" id="XP_014532363.1">
    <property type="nucleotide sequence ID" value="XM_014676877.1"/>
</dbReference>
<dbReference type="AlphaFoldDB" id="A0A7T7BHX1"/>
<reference evidence="16 17" key="1">
    <citation type="submission" date="2020-08" db="EMBL/GenBank/DDBJ databases">
        <title>The completed genome sequence of the pathogenic ascomycete fungus Penicillium digitatum.</title>
        <authorList>
            <person name="Wang M."/>
        </authorList>
    </citation>
    <scope>NUCLEOTIDE SEQUENCE [LARGE SCALE GENOMIC DNA]</scope>
    <source>
        <strain evidence="16 17">PdW03</strain>
    </source>
</reference>
<evidence type="ECO:0000256" key="9">
    <source>
        <dbReference type="ARBA" id="ARBA00022750"/>
    </source>
</evidence>
<evidence type="ECO:0000256" key="10">
    <source>
        <dbReference type="ARBA" id="ARBA00022801"/>
    </source>
</evidence>
<evidence type="ECO:0000256" key="8">
    <source>
        <dbReference type="ARBA" id="ARBA00022670"/>
    </source>
</evidence>
<sequence length="396" mass="41001">MVVFSKVTAALTCFSVAASAAAVPVKSPRQAFTVSQVKKTTTGAKTVNLPALYAKALSKYGAPVPAAVRAAAVSGSAITTPEGNDDEYLTPVKIGETTLNLDFDTGSADLWVFSSELSPSDQNGHDVYQIGSSGTKLWGSSWSISYGDGSSASGDVYKDTVTVGGVRAIGQAVEAAQQISEEFVQDTSNDGLLGLAFSSINTVTPVPQTTFFDTVKSSLDQPLFAVTLKHGAPGTYDFGFIDENKFIGSVAFTDVDNSDGFWSFTTDSHKIGSGSTGGPITGIADTGTTLLLLPDSVVDAYYRQVKGARNSDSAGGYVFPCSANLPDFTVTISGYDAVVPGSLINYASVNPGSSSCFGGIQSNTGLGFSIFGDIFLKSQYVVFDSEGPSLGFAAQA</sequence>
<organism evidence="16 17">
    <name type="scientific">Penicillium digitatum</name>
    <name type="common">Green mold</name>
    <dbReference type="NCBI Taxonomy" id="36651"/>
    <lineage>
        <taxon>Eukaryota</taxon>
        <taxon>Fungi</taxon>
        <taxon>Dikarya</taxon>
        <taxon>Ascomycota</taxon>
        <taxon>Pezizomycotina</taxon>
        <taxon>Eurotiomycetes</taxon>
        <taxon>Eurotiomycetidae</taxon>
        <taxon>Eurotiales</taxon>
        <taxon>Aspergillaceae</taxon>
        <taxon>Penicillium</taxon>
    </lineage>
</organism>
<dbReference type="Gene3D" id="2.40.70.10">
    <property type="entry name" value="Acid Proteases"/>
    <property type="match status" value="2"/>
</dbReference>
<dbReference type="PROSITE" id="PS51767">
    <property type="entry name" value="PEPTIDASE_A1"/>
    <property type="match status" value="1"/>
</dbReference>
<dbReference type="GO" id="GO:0004190">
    <property type="term" value="F:aspartic-type endopeptidase activity"/>
    <property type="evidence" value="ECO:0007669"/>
    <property type="project" value="UniProtKB-KW"/>
</dbReference>
<dbReference type="PROSITE" id="PS00141">
    <property type="entry name" value="ASP_PROTEASE"/>
    <property type="match status" value="1"/>
</dbReference>
<dbReference type="InterPro" id="IPR033121">
    <property type="entry name" value="PEPTIDASE_A1"/>
</dbReference>
<evidence type="ECO:0000256" key="1">
    <source>
        <dbReference type="ARBA" id="ARBA00000043"/>
    </source>
</evidence>
<evidence type="ECO:0000256" key="5">
    <source>
        <dbReference type="ARBA" id="ARBA00011245"/>
    </source>
</evidence>
<evidence type="ECO:0000259" key="15">
    <source>
        <dbReference type="PROSITE" id="PS51767"/>
    </source>
</evidence>
<evidence type="ECO:0000256" key="3">
    <source>
        <dbReference type="ARBA" id="ARBA00004613"/>
    </source>
</evidence>
<feature type="chain" id="PRO_5031530792" description="penicillopepsin" evidence="14">
    <location>
        <begin position="23"/>
        <end position="396"/>
    </location>
</feature>
<comment type="similarity">
    <text evidence="4 13">Belongs to the peptidase A1 family.</text>
</comment>
<keyword evidence="9 13" id="KW-0064">Aspartyl protease</keyword>
<evidence type="ECO:0000256" key="2">
    <source>
        <dbReference type="ARBA" id="ARBA00002983"/>
    </source>
</evidence>
<comment type="subunit">
    <text evidence="5">Monomer.</text>
</comment>